<gene>
    <name evidence="2" type="ORF">MRATA1EN1_LOCUS13827</name>
</gene>
<feature type="compositionally biased region" description="Basic and acidic residues" evidence="1">
    <location>
        <begin position="50"/>
        <end position="66"/>
    </location>
</feature>
<dbReference type="Proteomes" id="UP001176941">
    <property type="component" value="Chromosome 23"/>
</dbReference>
<evidence type="ECO:0000313" key="3">
    <source>
        <dbReference type="Proteomes" id="UP001176941"/>
    </source>
</evidence>
<dbReference type="EMBL" id="OX459959">
    <property type="protein sequence ID" value="CAI9164865.1"/>
    <property type="molecule type" value="Genomic_DNA"/>
</dbReference>
<accession>A0ABN8YTE8</accession>
<reference evidence="2" key="1">
    <citation type="submission" date="2023-04" db="EMBL/GenBank/DDBJ databases">
        <authorList>
            <consortium name="ELIXIR-Norway"/>
        </authorList>
    </citation>
    <scope>NUCLEOTIDE SEQUENCE [LARGE SCALE GENOMIC DNA]</scope>
</reference>
<evidence type="ECO:0000256" key="1">
    <source>
        <dbReference type="SAM" id="MobiDB-lite"/>
    </source>
</evidence>
<sequence>MTGCQDAAWIEAHENEPPSEMPASQHTRERLDSARIQTRTRDSPGVATHSSDRDRRNHAETQERVSRPLPLPPSPPRDHTTWGPFCWTRVPPTPDPRPGRAPASSHRAHRATERIERVQHACRDRKPHRGQNLPAAARSPLQAATPRYRTPSGVVTQGAAPQGDGAPQPVRTRAQSRARAPARRDVSARRALRARHDGGGVTAPPGSSGWDSYAVTRTSVSFQSGKTRSYRLGA</sequence>
<protein>
    <submittedName>
        <fullName evidence="2">Uncharacterized protein</fullName>
    </submittedName>
</protein>
<evidence type="ECO:0000313" key="2">
    <source>
        <dbReference type="EMBL" id="CAI9164865.1"/>
    </source>
</evidence>
<organism evidence="2 3">
    <name type="scientific">Rangifer tarandus platyrhynchus</name>
    <name type="common">Svalbard reindeer</name>
    <dbReference type="NCBI Taxonomy" id="3082113"/>
    <lineage>
        <taxon>Eukaryota</taxon>
        <taxon>Metazoa</taxon>
        <taxon>Chordata</taxon>
        <taxon>Craniata</taxon>
        <taxon>Vertebrata</taxon>
        <taxon>Euteleostomi</taxon>
        <taxon>Mammalia</taxon>
        <taxon>Eutheria</taxon>
        <taxon>Laurasiatheria</taxon>
        <taxon>Artiodactyla</taxon>
        <taxon>Ruminantia</taxon>
        <taxon>Pecora</taxon>
        <taxon>Cervidae</taxon>
        <taxon>Odocoileinae</taxon>
        <taxon>Rangifer</taxon>
    </lineage>
</organism>
<proteinExistence type="predicted"/>
<feature type="compositionally biased region" description="Basic and acidic residues" evidence="1">
    <location>
        <begin position="182"/>
        <end position="198"/>
    </location>
</feature>
<feature type="region of interest" description="Disordered" evidence="1">
    <location>
        <begin position="1"/>
        <end position="214"/>
    </location>
</feature>
<name>A0ABN8YTE8_RANTA</name>
<keyword evidence="3" id="KW-1185">Reference proteome</keyword>
<feature type="compositionally biased region" description="Basic and acidic residues" evidence="1">
    <location>
        <begin position="110"/>
        <end position="124"/>
    </location>
</feature>